<evidence type="ECO:0000313" key="1">
    <source>
        <dbReference type="EMBL" id="TCN19374.1"/>
    </source>
</evidence>
<comment type="caution">
    <text evidence="1">The sequence shown here is derived from an EMBL/GenBank/DDBJ whole genome shotgun (WGS) entry which is preliminary data.</text>
</comment>
<evidence type="ECO:0000313" key="2">
    <source>
        <dbReference type="Proteomes" id="UP000295689"/>
    </source>
</evidence>
<gene>
    <name evidence="1" type="ORF">EV146_11767</name>
</gene>
<dbReference type="AlphaFoldDB" id="A0A4R2B1Q9"/>
<reference evidence="1 2" key="1">
    <citation type="journal article" date="2015" name="Stand. Genomic Sci.">
        <title>Genomic Encyclopedia of Bacterial and Archaeal Type Strains, Phase III: the genomes of soil and plant-associated and newly described type strains.</title>
        <authorList>
            <person name="Whitman W.B."/>
            <person name="Woyke T."/>
            <person name="Klenk H.P."/>
            <person name="Zhou Y."/>
            <person name="Lilburn T.G."/>
            <person name="Beck B.J."/>
            <person name="De Vos P."/>
            <person name="Vandamme P."/>
            <person name="Eisen J.A."/>
            <person name="Garrity G."/>
            <person name="Hugenholtz P."/>
            <person name="Kyrpides N.C."/>
        </authorList>
    </citation>
    <scope>NUCLEOTIDE SEQUENCE [LARGE SCALE GENOMIC DNA]</scope>
    <source>
        <strain evidence="1 2">CV53</strain>
    </source>
</reference>
<organism evidence="1 2">
    <name type="scientific">Mesobacillus foraminis</name>
    <dbReference type="NCBI Taxonomy" id="279826"/>
    <lineage>
        <taxon>Bacteria</taxon>
        <taxon>Bacillati</taxon>
        <taxon>Bacillota</taxon>
        <taxon>Bacilli</taxon>
        <taxon>Bacillales</taxon>
        <taxon>Bacillaceae</taxon>
        <taxon>Mesobacillus</taxon>
    </lineage>
</organism>
<keyword evidence="2" id="KW-1185">Reference proteome</keyword>
<dbReference type="EMBL" id="SLVV01000017">
    <property type="protein sequence ID" value="TCN19374.1"/>
    <property type="molecule type" value="Genomic_DNA"/>
</dbReference>
<sequence>MSFPPYYEMRSAADLQRHKDIPRGPSFWNFTGHVLCLPGFGTAAGANNCVNTFKANEKTRKPGFLDLSCVILHYTMSWQGLFKD</sequence>
<name>A0A4R2B1Q9_9BACI</name>
<dbReference type="Proteomes" id="UP000295689">
    <property type="component" value="Unassembled WGS sequence"/>
</dbReference>
<proteinExistence type="predicted"/>
<protein>
    <submittedName>
        <fullName evidence="1">Uncharacterized protein</fullName>
    </submittedName>
</protein>
<accession>A0A4R2B1Q9</accession>